<dbReference type="AlphaFoldDB" id="A0A6A6QVA0"/>
<keyword evidence="3" id="KW-1185">Reference proteome</keyword>
<dbReference type="Proteomes" id="UP000799750">
    <property type="component" value="Unassembled WGS sequence"/>
</dbReference>
<feature type="region of interest" description="Disordered" evidence="1">
    <location>
        <begin position="136"/>
        <end position="170"/>
    </location>
</feature>
<accession>A0A6A6QVA0</accession>
<dbReference type="EMBL" id="MU004188">
    <property type="protein sequence ID" value="KAF2496099.1"/>
    <property type="molecule type" value="Genomic_DNA"/>
</dbReference>
<feature type="compositionally biased region" description="Polar residues" evidence="1">
    <location>
        <begin position="136"/>
        <end position="160"/>
    </location>
</feature>
<sequence>MDGPPCNRPEAALRIHQHQSIGLEPLSASSAREQLHLVIGLSIHIFRGSEGHRNNHEAQSSSFPALACRNACSRSAPPELHVGGTSRCGREGALPPLLEMKPAGRFLIKVLAMRAALRSPSSGGDAVRVSWRTLHVSTPQPDTTPALSESSTSAITNLAPSQGPPPPLQTVRCPASLVLPSTGAWKSPNAAA</sequence>
<evidence type="ECO:0000256" key="1">
    <source>
        <dbReference type="SAM" id="MobiDB-lite"/>
    </source>
</evidence>
<gene>
    <name evidence="2" type="ORF">BU16DRAFT_538689</name>
</gene>
<proteinExistence type="predicted"/>
<organism evidence="2 3">
    <name type="scientific">Lophium mytilinum</name>
    <dbReference type="NCBI Taxonomy" id="390894"/>
    <lineage>
        <taxon>Eukaryota</taxon>
        <taxon>Fungi</taxon>
        <taxon>Dikarya</taxon>
        <taxon>Ascomycota</taxon>
        <taxon>Pezizomycotina</taxon>
        <taxon>Dothideomycetes</taxon>
        <taxon>Pleosporomycetidae</taxon>
        <taxon>Mytilinidiales</taxon>
        <taxon>Mytilinidiaceae</taxon>
        <taxon>Lophium</taxon>
    </lineage>
</organism>
<name>A0A6A6QVA0_9PEZI</name>
<protein>
    <submittedName>
        <fullName evidence="2">Uncharacterized protein</fullName>
    </submittedName>
</protein>
<reference evidence="2" key="1">
    <citation type="journal article" date="2020" name="Stud. Mycol.">
        <title>101 Dothideomycetes genomes: a test case for predicting lifestyles and emergence of pathogens.</title>
        <authorList>
            <person name="Haridas S."/>
            <person name="Albert R."/>
            <person name="Binder M."/>
            <person name="Bloem J."/>
            <person name="Labutti K."/>
            <person name="Salamov A."/>
            <person name="Andreopoulos B."/>
            <person name="Baker S."/>
            <person name="Barry K."/>
            <person name="Bills G."/>
            <person name="Bluhm B."/>
            <person name="Cannon C."/>
            <person name="Castanera R."/>
            <person name="Culley D."/>
            <person name="Daum C."/>
            <person name="Ezra D."/>
            <person name="Gonzalez J."/>
            <person name="Henrissat B."/>
            <person name="Kuo A."/>
            <person name="Liang C."/>
            <person name="Lipzen A."/>
            <person name="Lutzoni F."/>
            <person name="Magnuson J."/>
            <person name="Mondo S."/>
            <person name="Nolan M."/>
            <person name="Ohm R."/>
            <person name="Pangilinan J."/>
            <person name="Park H.-J."/>
            <person name="Ramirez L."/>
            <person name="Alfaro M."/>
            <person name="Sun H."/>
            <person name="Tritt A."/>
            <person name="Yoshinaga Y."/>
            <person name="Zwiers L.-H."/>
            <person name="Turgeon B."/>
            <person name="Goodwin S."/>
            <person name="Spatafora J."/>
            <person name="Crous P."/>
            <person name="Grigoriev I."/>
        </authorList>
    </citation>
    <scope>NUCLEOTIDE SEQUENCE</scope>
    <source>
        <strain evidence="2">CBS 269.34</strain>
    </source>
</reference>
<evidence type="ECO:0000313" key="3">
    <source>
        <dbReference type="Proteomes" id="UP000799750"/>
    </source>
</evidence>
<evidence type="ECO:0000313" key="2">
    <source>
        <dbReference type="EMBL" id="KAF2496099.1"/>
    </source>
</evidence>